<organism evidence="2 3">
    <name type="scientific">Chrysochromulina tobinii</name>
    <dbReference type="NCBI Taxonomy" id="1460289"/>
    <lineage>
        <taxon>Eukaryota</taxon>
        <taxon>Haptista</taxon>
        <taxon>Haptophyta</taxon>
        <taxon>Prymnesiophyceae</taxon>
        <taxon>Prymnesiales</taxon>
        <taxon>Chrysochromulinaceae</taxon>
        <taxon>Chrysochromulina</taxon>
    </lineage>
</organism>
<dbReference type="PANTHER" id="PTHR46513:SF13">
    <property type="entry name" value="EGF-LIKE DOMAIN-CONTAINING PROTEIN"/>
    <property type="match status" value="1"/>
</dbReference>
<dbReference type="InterPro" id="IPR011042">
    <property type="entry name" value="6-blade_b-propeller_TolB-like"/>
</dbReference>
<name>A0A0M0J8Q2_9EUKA</name>
<keyword evidence="3" id="KW-1185">Reference proteome</keyword>
<dbReference type="OrthoDB" id="664115at2759"/>
<accession>A0A0M0J8Q2</accession>
<gene>
    <name evidence="2" type="ORF">Ctob_002051</name>
</gene>
<dbReference type="PANTHER" id="PTHR46513">
    <property type="entry name" value="VITELLOGENIN RECEPTOR-LIKE PROTEIN-RELATED-RELATED"/>
    <property type="match status" value="1"/>
</dbReference>
<dbReference type="PROSITE" id="PS51120">
    <property type="entry name" value="LDLRB"/>
    <property type="match status" value="1"/>
</dbReference>
<dbReference type="Gene3D" id="2.120.10.30">
    <property type="entry name" value="TolB, C-terminal domain"/>
    <property type="match status" value="1"/>
</dbReference>
<evidence type="ECO:0000313" key="2">
    <source>
        <dbReference type="EMBL" id="KOO22870.1"/>
    </source>
</evidence>
<evidence type="ECO:0000313" key="3">
    <source>
        <dbReference type="Proteomes" id="UP000037460"/>
    </source>
</evidence>
<dbReference type="SUPFAM" id="SSF63825">
    <property type="entry name" value="YWTD domain"/>
    <property type="match status" value="1"/>
</dbReference>
<reference evidence="3" key="1">
    <citation type="journal article" date="2015" name="PLoS Genet.">
        <title>Genome Sequence and Transcriptome Analyses of Chrysochromulina tobin: Metabolic Tools for Enhanced Algal Fitness in the Prominent Order Prymnesiales (Haptophyceae).</title>
        <authorList>
            <person name="Hovde B.T."/>
            <person name="Deodato C.R."/>
            <person name="Hunsperger H.M."/>
            <person name="Ryken S.A."/>
            <person name="Yost W."/>
            <person name="Jha R.K."/>
            <person name="Patterson J."/>
            <person name="Monnat R.J. Jr."/>
            <person name="Barlow S.B."/>
            <person name="Starkenburg S.R."/>
            <person name="Cattolico R.A."/>
        </authorList>
    </citation>
    <scope>NUCLEOTIDE SEQUENCE</scope>
    <source>
        <strain evidence="3">CCMP291</strain>
    </source>
</reference>
<dbReference type="SMART" id="SM00135">
    <property type="entry name" value="LY"/>
    <property type="match status" value="1"/>
</dbReference>
<dbReference type="EMBL" id="JWZX01003243">
    <property type="protein sequence ID" value="KOO22870.1"/>
    <property type="molecule type" value="Genomic_DNA"/>
</dbReference>
<evidence type="ECO:0000256" key="1">
    <source>
        <dbReference type="SAM" id="MobiDB-lite"/>
    </source>
</evidence>
<dbReference type="InterPro" id="IPR000033">
    <property type="entry name" value="LDLR_classB_rpt"/>
</dbReference>
<keyword evidence="2" id="KW-0675">Receptor</keyword>
<dbReference type="AlphaFoldDB" id="A0A0M0J8Q2"/>
<protein>
    <submittedName>
        <fullName evidence="2">Low-density lipoprotein receptor-related protein 4-like protein</fullName>
    </submittedName>
</protein>
<feature type="compositionally biased region" description="Basic and acidic residues" evidence="1">
    <location>
        <begin position="166"/>
        <end position="177"/>
    </location>
</feature>
<dbReference type="InterPro" id="IPR050778">
    <property type="entry name" value="Cueball_EGF_LRP_Nidogen"/>
</dbReference>
<sequence length="177" mass="19437">MRAARRVFWTSWGRIQKCDLSTGRVEDVVRGLVDPTGLVFDEREDGRLFWTDAKAGKVQCAALDGTRVCDVATGLDEPFGLVLGPTHLFWTDRRRGAIQSCCLRTGAVRDVITGLCAPEGIGNAHSVVRSRLRVAANPVRAAESSTRPLSVQELMKRSASTLREMQQQERQEAGVGI</sequence>
<proteinExistence type="predicted"/>
<dbReference type="Proteomes" id="UP000037460">
    <property type="component" value="Unassembled WGS sequence"/>
</dbReference>
<feature type="region of interest" description="Disordered" evidence="1">
    <location>
        <begin position="158"/>
        <end position="177"/>
    </location>
</feature>
<keyword evidence="2" id="KW-0449">Lipoprotein</keyword>
<comment type="caution">
    <text evidence="2">The sequence shown here is derived from an EMBL/GenBank/DDBJ whole genome shotgun (WGS) entry which is preliminary data.</text>
</comment>